<name>A0A212LG66_9HYPH</name>
<dbReference type="AlphaFoldDB" id="A0A212LG66"/>
<evidence type="ECO:0000313" key="1">
    <source>
        <dbReference type="EMBL" id="SCM76554.1"/>
    </source>
</evidence>
<reference evidence="1" key="1">
    <citation type="submission" date="2016-08" db="EMBL/GenBank/DDBJ databases">
        <authorList>
            <person name="Seilhamer J.J."/>
        </authorList>
    </citation>
    <scope>NUCLEOTIDE SEQUENCE</scope>
    <source>
        <strain evidence="1">86</strain>
    </source>
</reference>
<sequence length="63" mass="7233">MVCSRSLAFLMEMIRRAAIVFDRDRRALEYLFGVGQVDAVFLQVGGARGRVEFDRHGFLLLQK</sequence>
<gene>
    <name evidence="1" type="ORF">KL86PLE_40359</name>
</gene>
<accession>A0A212LG66</accession>
<dbReference type="EMBL" id="FMJD01000008">
    <property type="protein sequence ID" value="SCM76554.1"/>
    <property type="molecule type" value="Genomic_DNA"/>
</dbReference>
<proteinExistence type="predicted"/>
<protein>
    <submittedName>
        <fullName evidence="1">Uncharacterized protein</fullName>
    </submittedName>
</protein>
<organism evidence="1">
    <name type="scientific">uncultured Pleomorphomonas sp</name>
    <dbReference type="NCBI Taxonomy" id="442121"/>
    <lineage>
        <taxon>Bacteria</taxon>
        <taxon>Pseudomonadati</taxon>
        <taxon>Pseudomonadota</taxon>
        <taxon>Alphaproteobacteria</taxon>
        <taxon>Hyphomicrobiales</taxon>
        <taxon>Pleomorphomonadaceae</taxon>
        <taxon>Pleomorphomonas</taxon>
        <taxon>environmental samples</taxon>
    </lineage>
</organism>